<name>A0ABV3MZ87_9GAMM</name>
<comment type="caution">
    <text evidence="11">The sequence shown here is derived from an EMBL/GenBank/DDBJ whole genome shotgun (WGS) entry which is preliminary data.</text>
</comment>
<dbReference type="Pfam" id="PF22456">
    <property type="entry name" value="PqqF-like_C_4"/>
    <property type="match status" value="1"/>
</dbReference>
<organism evidence="11 12">
    <name type="scientific">Erwinia papayae</name>
    <dbReference type="NCBI Taxonomy" id="206499"/>
    <lineage>
        <taxon>Bacteria</taxon>
        <taxon>Pseudomonadati</taxon>
        <taxon>Pseudomonadota</taxon>
        <taxon>Gammaproteobacteria</taxon>
        <taxon>Enterobacterales</taxon>
        <taxon>Erwiniaceae</taxon>
        <taxon>Erwinia</taxon>
    </lineage>
</organism>
<dbReference type="Gene3D" id="3.30.830.10">
    <property type="entry name" value="Metalloenzyme, LuxS/M16 peptidase-like"/>
    <property type="match status" value="2"/>
</dbReference>
<sequence length="828" mass="90746">MSRQLRLENGLRVTVIHDADAPRAAALIQLAAGSHQEPQAWPGLAHLLEHVLFAGSANFQHQQRLMAWAAAQGASLNATTLANQTAWFFESAAESLADGLERLVDMLINPLLSHEATAQEARVIDAEYRMLCSHSATLRDAALSQAFAFPHPIHNFHVGSLSHFGHDSSALRQALQDYHQRWFHTANLHLWLLGPQPLTELTALAQKVGRAFQASPSVMPSPCDPLLRLRPERTFALHSHHTALLLSFPLSGVDPGLFSILRELLHDKAEHSLAEALRQQCDNIQLLESYRSPHQSLLSVVFQLNAGNHQQNAETEALFGQWLKQAASLTGPQLAHYARLAQRDFAAQSPVERLRILAFGFAPPEGLTDEAASAEGLTARLAQWRKLLTRLSAQNMTRLWLSAQDDLPHCVAQGFTLSCGPLRQPARTEHDVALSLSGEQRPAAKMRFHQPDSSLPLPVLPATSAPLQIFVCRGQSTLLLTPRPGQWLSEACAAVMTAALQPAMADCRHRGGDLRFVQQQGVWLLQLSAGEELMLAGLAGALSALNSPSEAIMAQAERAYQRSRQANFDDVAVRCLLHHLQQLLHPSATAVSPVLPLPGSLRDTDWQAALYAEDQQLSQPLARLLSAFPAALHLSCGQYRPALPDKSCYAVATRSDDAAVIVFCPLAELSLLNIATCQLLATLYGPRFFQRFRVEKNIGYVVSCRFQHLAGHAGLLFALQSPLVPCGELYQHIACFMQQMIAVIATLSAAELEACIAAQQRTLAPHPPGSPAQCVGHWQHQRINLPPLTPDIYPQITLATLRQACLSLSDDPQRWWHLHNQPGAHSAA</sequence>
<keyword evidence="2" id="KW-0645">Protease</keyword>
<keyword evidence="12" id="KW-1185">Reference proteome</keyword>
<feature type="domain" description="Coenzyme PQQ synthesis protein F C-terminal lobe" evidence="9">
    <location>
        <begin position="494"/>
        <end position="591"/>
    </location>
</feature>
<dbReference type="InterPro" id="IPR011249">
    <property type="entry name" value="Metalloenz_LuxS/M16"/>
</dbReference>
<keyword evidence="3" id="KW-0479">Metal-binding</keyword>
<evidence type="ECO:0000259" key="9">
    <source>
        <dbReference type="Pfam" id="PF22455"/>
    </source>
</evidence>
<dbReference type="NCBIfam" id="TIGR02110">
    <property type="entry name" value="PQQ_syn_pqqF"/>
    <property type="match status" value="1"/>
</dbReference>
<proteinExistence type="inferred from homology"/>
<keyword evidence="5" id="KW-0862">Zinc</keyword>
<dbReference type="Pfam" id="PF22454">
    <property type="entry name" value="PQQ_syn_pqqF_N_2"/>
    <property type="match status" value="1"/>
</dbReference>
<evidence type="ECO:0000259" key="10">
    <source>
        <dbReference type="Pfam" id="PF22456"/>
    </source>
</evidence>
<feature type="domain" description="Coenzyme PQQ synthesis protein F N-terminal lobe" evidence="8">
    <location>
        <begin position="244"/>
        <end position="399"/>
    </location>
</feature>
<dbReference type="InterPro" id="IPR011765">
    <property type="entry name" value="Pept_M16_N"/>
</dbReference>
<protein>
    <submittedName>
        <fullName evidence="11">Pyrroloquinoline quinone biosynthesis protein PqqF</fullName>
        <ecNumber evidence="11">3.4.24.-</ecNumber>
    </submittedName>
</protein>
<keyword evidence="4 11" id="KW-0378">Hydrolase</keyword>
<comment type="similarity">
    <text evidence="1">Belongs to the peptidase M16 family.</text>
</comment>
<evidence type="ECO:0000259" key="7">
    <source>
        <dbReference type="Pfam" id="PF00675"/>
    </source>
</evidence>
<feature type="domain" description="Coenzyme PQQ synthesis protein F-like C-terminal lobe" evidence="10">
    <location>
        <begin position="679"/>
        <end position="764"/>
    </location>
</feature>
<keyword evidence="6" id="KW-0482">Metalloprotease</keyword>
<accession>A0ABV3MZ87</accession>
<dbReference type="EC" id="3.4.24.-" evidence="11"/>
<dbReference type="Pfam" id="PF22455">
    <property type="entry name" value="PqqF_C_3"/>
    <property type="match status" value="1"/>
</dbReference>
<feature type="domain" description="Peptidase M16 N-terminal" evidence="7">
    <location>
        <begin position="12"/>
        <end position="147"/>
    </location>
</feature>
<evidence type="ECO:0000256" key="4">
    <source>
        <dbReference type="ARBA" id="ARBA00022801"/>
    </source>
</evidence>
<dbReference type="SUPFAM" id="SSF63411">
    <property type="entry name" value="LuxS/MPP-like metallohydrolase"/>
    <property type="match status" value="2"/>
</dbReference>
<evidence type="ECO:0000256" key="5">
    <source>
        <dbReference type="ARBA" id="ARBA00022833"/>
    </source>
</evidence>
<dbReference type="GO" id="GO:0016787">
    <property type="term" value="F:hydrolase activity"/>
    <property type="evidence" value="ECO:0007669"/>
    <property type="project" value="UniProtKB-KW"/>
</dbReference>
<dbReference type="EMBL" id="JBFKZN010000003">
    <property type="protein sequence ID" value="MEW5288883.1"/>
    <property type="molecule type" value="Genomic_DNA"/>
</dbReference>
<dbReference type="PANTHER" id="PTHR43690">
    <property type="entry name" value="NARDILYSIN"/>
    <property type="match status" value="1"/>
</dbReference>
<dbReference type="InterPro" id="IPR050626">
    <property type="entry name" value="Peptidase_M16"/>
</dbReference>
<dbReference type="InterPro" id="IPR054733">
    <property type="entry name" value="PqqF_C_3"/>
</dbReference>
<dbReference type="RefSeq" id="WP_367167032.1">
    <property type="nucleotide sequence ID" value="NZ_JBFKZN010000003.1"/>
</dbReference>
<evidence type="ECO:0000256" key="1">
    <source>
        <dbReference type="ARBA" id="ARBA00007261"/>
    </source>
</evidence>
<dbReference type="PANTHER" id="PTHR43690:SF18">
    <property type="entry name" value="INSULIN-DEGRADING ENZYME-RELATED"/>
    <property type="match status" value="1"/>
</dbReference>
<evidence type="ECO:0000313" key="12">
    <source>
        <dbReference type="Proteomes" id="UP001554567"/>
    </source>
</evidence>
<dbReference type="InterPro" id="IPR054734">
    <property type="entry name" value="PqqF-like_C_4"/>
</dbReference>
<dbReference type="Pfam" id="PF00675">
    <property type="entry name" value="Peptidase_M16"/>
    <property type="match status" value="1"/>
</dbReference>
<evidence type="ECO:0000256" key="6">
    <source>
        <dbReference type="ARBA" id="ARBA00023049"/>
    </source>
</evidence>
<evidence type="ECO:0000256" key="2">
    <source>
        <dbReference type="ARBA" id="ARBA00022670"/>
    </source>
</evidence>
<dbReference type="InterPro" id="IPR011844">
    <property type="entry name" value="PQQ_synth_PqqF"/>
</dbReference>
<evidence type="ECO:0000256" key="3">
    <source>
        <dbReference type="ARBA" id="ARBA00022723"/>
    </source>
</evidence>
<gene>
    <name evidence="11" type="primary">pqqF</name>
    <name evidence="11" type="ORF">ABW286_06770</name>
</gene>
<dbReference type="InterPro" id="IPR054740">
    <property type="entry name" value="PqqF_N_2"/>
</dbReference>
<evidence type="ECO:0000259" key="8">
    <source>
        <dbReference type="Pfam" id="PF22454"/>
    </source>
</evidence>
<dbReference type="Proteomes" id="UP001554567">
    <property type="component" value="Unassembled WGS sequence"/>
</dbReference>
<evidence type="ECO:0000313" key="11">
    <source>
        <dbReference type="EMBL" id="MEW5288883.1"/>
    </source>
</evidence>
<reference evidence="11 12" key="1">
    <citation type="submission" date="2024-07" db="EMBL/GenBank/DDBJ databases">
        <authorList>
            <person name="Dulla G.F.J."/>
            <person name="Delorm J.G."/>
        </authorList>
    </citation>
    <scope>NUCLEOTIDE SEQUENCE [LARGE SCALE GENOMIC DNA]</scope>
    <source>
        <strain evidence="11 12">JGD 233</strain>
    </source>
</reference>